<accession>A0ABX0H7I6</accession>
<dbReference type="Pfam" id="PF14322">
    <property type="entry name" value="SusD-like_3"/>
    <property type="match status" value="1"/>
</dbReference>
<dbReference type="InterPro" id="IPR011990">
    <property type="entry name" value="TPR-like_helical_dom_sf"/>
</dbReference>
<evidence type="ECO:0000313" key="10">
    <source>
        <dbReference type="Proteomes" id="UP000649799"/>
    </source>
</evidence>
<name>A0ABX0H7I6_9BACT</name>
<evidence type="ECO:0000313" key="9">
    <source>
        <dbReference type="EMBL" id="NHE56858.1"/>
    </source>
</evidence>
<dbReference type="PROSITE" id="PS51257">
    <property type="entry name" value="PROKAR_LIPOPROTEIN"/>
    <property type="match status" value="1"/>
</dbReference>
<feature type="signal peptide" evidence="6">
    <location>
        <begin position="1"/>
        <end position="22"/>
    </location>
</feature>
<proteinExistence type="inferred from homology"/>
<evidence type="ECO:0000256" key="1">
    <source>
        <dbReference type="ARBA" id="ARBA00004442"/>
    </source>
</evidence>
<dbReference type="EMBL" id="JAANYN010000003">
    <property type="protein sequence ID" value="NHE56858.1"/>
    <property type="molecule type" value="Genomic_DNA"/>
</dbReference>
<sequence>MKIKLIKFIVSLSLVFSMGSCGDFIDVVPDNIAVIEGAFETRESALRFLATLYNYLPPYSSINNPALAAGDEISVNDNVSRNWQSRIISRGGQNVTSPSLGYWGNTGTVSNMFIALRDCNIFLDNVDRPFNLTETEKVKWIAEAKFLKAYFHFYLMRMYGPIPIIRENIEVSSGVEAVRVRRNSVDEVTDYIVELLDEAIPDLPLIIEDRGLELGRITAPAAAAIKAKVLVTSASPLFNGNSDYSNFLDHEGNNFISTTFDETKWVRAAEACKEAIDLAHEAGHLLYRFEGAPSDWSDTTVVKLSVRGSVTERWNDELIWGSSDSPAGGELQSWAQAKIAPGLTAENRESTQSWWSPPLQIAEMFYSENGVPIDEDVSYNYADRYEVAEAGIAHKHYVQPGFNTARLNLNREIRFYASLGFDGGVWFGHGVNSDDNALIVEGKRGEKAGRLDANRWSQSGYWAKKLVYYENVQATSGSGYTSRAYPFPIVRLADLYLMYAEALNESSGPSSAYEWIDLVRERAGLQGVLQSWSEFSNQPSKPTTQEGFREILQNERMIELVFEGQRFWDLRRWKRAAEFLNRDIQAWNVEGETTASYYNVINVGTYKFLNRDYLWPIAEEDLIANSNLVQNPGW</sequence>
<evidence type="ECO:0000256" key="3">
    <source>
        <dbReference type="ARBA" id="ARBA00022729"/>
    </source>
</evidence>
<dbReference type="Pfam" id="PF07980">
    <property type="entry name" value="SusD_RagB"/>
    <property type="match status" value="1"/>
</dbReference>
<dbReference type="InterPro" id="IPR033985">
    <property type="entry name" value="SusD-like_N"/>
</dbReference>
<evidence type="ECO:0000256" key="5">
    <source>
        <dbReference type="ARBA" id="ARBA00023237"/>
    </source>
</evidence>
<keyword evidence="10" id="KW-1185">Reference proteome</keyword>
<dbReference type="SUPFAM" id="SSF48452">
    <property type="entry name" value="TPR-like"/>
    <property type="match status" value="1"/>
</dbReference>
<comment type="subcellular location">
    <subcellularLocation>
        <location evidence="1">Cell outer membrane</location>
    </subcellularLocation>
</comment>
<evidence type="ECO:0000256" key="2">
    <source>
        <dbReference type="ARBA" id="ARBA00006275"/>
    </source>
</evidence>
<gene>
    <name evidence="9" type="ORF">G9Q97_08525</name>
</gene>
<evidence type="ECO:0000259" key="7">
    <source>
        <dbReference type="Pfam" id="PF07980"/>
    </source>
</evidence>
<feature type="domain" description="SusD-like N-terminal" evidence="8">
    <location>
        <begin position="109"/>
        <end position="229"/>
    </location>
</feature>
<feature type="domain" description="RagB/SusD" evidence="7">
    <location>
        <begin position="345"/>
        <end position="634"/>
    </location>
</feature>
<reference evidence="9 10" key="1">
    <citation type="submission" date="2020-03" db="EMBL/GenBank/DDBJ databases">
        <title>Cyclobacterium plantarum sp. nov., a marine bacterium isolated from a coastal-marine wetland.</title>
        <authorList>
            <person name="Sanchez-Porro C."/>
            <person name="Ventosa A."/>
            <person name="Amoozegar M."/>
        </authorList>
    </citation>
    <scope>NUCLEOTIDE SEQUENCE [LARGE SCALE GENOMIC DNA]</scope>
    <source>
        <strain evidence="9 10">GBPx2</strain>
    </source>
</reference>
<feature type="chain" id="PRO_5046796158" evidence="6">
    <location>
        <begin position="23"/>
        <end position="634"/>
    </location>
</feature>
<keyword evidence="3 6" id="KW-0732">Signal</keyword>
<keyword evidence="5" id="KW-0998">Cell outer membrane</keyword>
<dbReference type="Gene3D" id="1.25.40.390">
    <property type="match status" value="1"/>
</dbReference>
<comment type="caution">
    <text evidence="9">The sequence shown here is derived from an EMBL/GenBank/DDBJ whole genome shotgun (WGS) entry which is preliminary data.</text>
</comment>
<evidence type="ECO:0000259" key="8">
    <source>
        <dbReference type="Pfam" id="PF14322"/>
    </source>
</evidence>
<evidence type="ECO:0000256" key="6">
    <source>
        <dbReference type="SAM" id="SignalP"/>
    </source>
</evidence>
<dbReference type="RefSeq" id="WP_166145605.1">
    <property type="nucleotide sequence ID" value="NZ_JAANYN010000003.1"/>
</dbReference>
<evidence type="ECO:0000256" key="4">
    <source>
        <dbReference type="ARBA" id="ARBA00023136"/>
    </source>
</evidence>
<organism evidence="9 10">
    <name type="scientific">Cyclobacterium plantarum</name>
    <dbReference type="NCBI Taxonomy" id="2716263"/>
    <lineage>
        <taxon>Bacteria</taxon>
        <taxon>Pseudomonadati</taxon>
        <taxon>Bacteroidota</taxon>
        <taxon>Cytophagia</taxon>
        <taxon>Cytophagales</taxon>
        <taxon>Cyclobacteriaceae</taxon>
        <taxon>Cyclobacterium</taxon>
    </lineage>
</organism>
<comment type="similarity">
    <text evidence="2">Belongs to the SusD family.</text>
</comment>
<protein>
    <submittedName>
        <fullName evidence="9">RagB/SusD family nutrient uptake outer membrane protein</fullName>
    </submittedName>
</protein>
<dbReference type="Proteomes" id="UP000649799">
    <property type="component" value="Unassembled WGS sequence"/>
</dbReference>
<dbReference type="InterPro" id="IPR012944">
    <property type="entry name" value="SusD_RagB_dom"/>
</dbReference>
<keyword evidence="4" id="KW-0472">Membrane</keyword>